<dbReference type="NCBIfam" id="TIGR03605">
    <property type="entry name" value="antibiot_sagB"/>
    <property type="match status" value="1"/>
</dbReference>
<reference evidence="2" key="1">
    <citation type="journal article" date="2020" name="mSystems">
        <title>Genome- and Community-Level Interaction Insights into Carbon Utilization and Element Cycling Functions of Hydrothermarchaeota in Hydrothermal Sediment.</title>
        <authorList>
            <person name="Zhou Z."/>
            <person name="Liu Y."/>
            <person name="Xu W."/>
            <person name="Pan J."/>
            <person name="Luo Z.H."/>
            <person name="Li M."/>
        </authorList>
    </citation>
    <scope>NUCLEOTIDE SEQUENCE [LARGE SCALE GENOMIC DNA]</scope>
    <source>
        <strain evidence="2">SpSt-897</strain>
    </source>
</reference>
<evidence type="ECO:0000259" key="1">
    <source>
        <dbReference type="Pfam" id="PF00881"/>
    </source>
</evidence>
<dbReference type="InterPro" id="IPR020051">
    <property type="entry name" value="SagB-type_dehydrogenase"/>
</dbReference>
<dbReference type="Gene3D" id="3.40.109.10">
    <property type="entry name" value="NADH Oxidase"/>
    <property type="match status" value="1"/>
</dbReference>
<comment type="caution">
    <text evidence="2">The sequence shown here is derived from an EMBL/GenBank/DDBJ whole genome shotgun (WGS) entry which is preliminary data.</text>
</comment>
<dbReference type="PANTHER" id="PTHR43745">
    <property type="entry name" value="NITROREDUCTASE MJ1384-RELATED"/>
    <property type="match status" value="1"/>
</dbReference>
<organism evidence="2">
    <name type="scientific">Desulfobacca acetoxidans</name>
    <dbReference type="NCBI Taxonomy" id="60893"/>
    <lineage>
        <taxon>Bacteria</taxon>
        <taxon>Pseudomonadati</taxon>
        <taxon>Thermodesulfobacteriota</taxon>
        <taxon>Desulfobaccia</taxon>
        <taxon>Desulfobaccales</taxon>
        <taxon>Desulfobaccaceae</taxon>
        <taxon>Desulfobacca</taxon>
    </lineage>
</organism>
<evidence type="ECO:0000313" key="2">
    <source>
        <dbReference type="EMBL" id="HGF32879.1"/>
    </source>
</evidence>
<dbReference type="GO" id="GO:0016491">
    <property type="term" value="F:oxidoreductase activity"/>
    <property type="evidence" value="ECO:0007669"/>
    <property type="project" value="InterPro"/>
</dbReference>
<dbReference type="Pfam" id="PF00881">
    <property type="entry name" value="Nitroreductase"/>
    <property type="match status" value="1"/>
</dbReference>
<protein>
    <submittedName>
        <fullName evidence="2">SagB/ThcOx family dehydrogenase</fullName>
    </submittedName>
</protein>
<name>A0A7C3V5N6_9BACT</name>
<accession>A0A7C3V5N6</accession>
<dbReference type="PANTHER" id="PTHR43745:SF2">
    <property type="entry name" value="NITROREDUCTASE MJ1384-RELATED"/>
    <property type="match status" value="1"/>
</dbReference>
<dbReference type="AlphaFoldDB" id="A0A7C3V5N6"/>
<feature type="domain" description="Nitroreductase" evidence="1">
    <location>
        <begin position="34"/>
        <end position="212"/>
    </location>
</feature>
<dbReference type="SUPFAM" id="SSF55469">
    <property type="entry name" value="FMN-dependent nitroreductase-like"/>
    <property type="match status" value="1"/>
</dbReference>
<dbReference type="EMBL" id="DTMF01000018">
    <property type="protein sequence ID" value="HGF32879.1"/>
    <property type="molecule type" value="Genomic_DNA"/>
</dbReference>
<gene>
    <name evidence="2" type="ORF">ENW96_00620</name>
</gene>
<dbReference type="InterPro" id="IPR029479">
    <property type="entry name" value="Nitroreductase"/>
</dbReference>
<sequence>MVGLFFSSITSQGDEIIKLPPPAHQGKMSVEQALKKRRTVRQFAHRGLELSQVSQLLWGMGGVSNRRGLRTAPSAGATYPLEYYLVAGERGISGLAPGVYRYRPDTHTLELTLKGDLRAPVARACLHQMWMAEAPVMVVFAAEFRRCLARYGERGIRYTHMEVGAASQNLFLQAEALGLATGIVGAFQDQTLSHTLHLPPQHEPLLILPVGYSP</sequence>
<dbReference type="CDD" id="cd02142">
    <property type="entry name" value="McbC_SagB-like_oxidoreductase"/>
    <property type="match status" value="1"/>
</dbReference>
<dbReference type="InterPro" id="IPR052544">
    <property type="entry name" value="Bacteriocin_Proc_Enz"/>
</dbReference>
<dbReference type="InterPro" id="IPR000415">
    <property type="entry name" value="Nitroreductase-like"/>
</dbReference>
<proteinExistence type="predicted"/>